<evidence type="ECO:0000313" key="3">
    <source>
        <dbReference type="Proteomes" id="UP000023152"/>
    </source>
</evidence>
<proteinExistence type="predicted"/>
<evidence type="ECO:0008006" key="4">
    <source>
        <dbReference type="Google" id="ProtNLM"/>
    </source>
</evidence>
<dbReference type="EMBL" id="ASPP01039938">
    <property type="protein sequence ID" value="ETO00830.1"/>
    <property type="molecule type" value="Genomic_DNA"/>
</dbReference>
<gene>
    <name evidence="2" type="ORF">RFI_36610</name>
</gene>
<keyword evidence="1" id="KW-0812">Transmembrane</keyword>
<feature type="non-terminal residue" evidence="2">
    <location>
        <position position="1"/>
    </location>
</feature>
<evidence type="ECO:0000313" key="2">
    <source>
        <dbReference type="EMBL" id="ETO00830.1"/>
    </source>
</evidence>
<dbReference type="AlphaFoldDB" id="X6LJD9"/>
<comment type="caution">
    <text evidence="2">The sequence shown here is derived from an EMBL/GenBank/DDBJ whole genome shotgun (WGS) entry which is preliminary data.</text>
</comment>
<keyword evidence="3" id="KW-1185">Reference proteome</keyword>
<keyword evidence="1" id="KW-0472">Membrane</keyword>
<reference evidence="2 3" key="1">
    <citation type="journal article" date="2013" name="Curr. Biol.">
        <title>The Genome of the Foraminiferan Reticulomyxa filosa.</title>
        <authorList>
            <person name="Glockner G."/>
            <person name="Hulsmann N."/>
            <person name="Schleicher M."/>
            <person name="Noegel A.A."/>
            <person name="Eichinger L."/>
            <person name="Gallinger C."/>
            <person name="Pawlowski J."/>
            <person name="Sierra R."/>
            <person name="Euteneuer U."/>
            <person name="Pillet L."/>
            <person name="Moustafa A."/>
            <person name="Platzer M."/>
            <person name="Groth M."/>
            <person name="Szafranski K."/>
            <person name="Schliwa M."/>
        </authorList>
    </citation>
    <scope>NUCLEOTIDE SEQUENCE [LARGE SCALE GENOMIC DNA]</scope>
</reference>
<name>X6LJD9_RETFI</name>
<evidence type="ECO:0000256" key="1">
    <source>
        <dbReference type="SAM" id="Phobius"/>
    </source>
</evidence>
<sequence length="156" mass="19162">IFFTTAYVKVDKRKILIKMKDQTFGELFYQNYYCLKWKDIQKIRNENVRFELTRCEKKFKKIKPSFKIIWTLFQPIIIGKTKTIKNALTFYFLISKFLYCKIVVTDYCDQNILQNMTFIFHFKMFLIYTLVQFFLFKQKFNHFFHLASSKNISRIN</sequence>
<keyword evidence="1" id="KW-1133">Transmembrane helix</keyword>
<dbReference type="Proteomes" id="UP000023152">
    <property type="component" value="Unassembled WGS sequence"/>
</dbReference>
<feature type="transmembrane region" description="Helical" evidence="1">
    <location>
        <begin position="118"/>
        <end position="136"/>
    </location>
</feature>
<protein>
    <recommendedName>
        <fullName evidence="4">Transmembrane protein</fullName>
    </recommendedName>
</protein>
<accession>X6LJD9</accession>
<organism evidence="2 3">
    <name type="scientific">Reticulomyxa filosa</name>
    <dbReference type="NCBI Taxonomy" id="46433"/>
    <lineage>
        <taxon>Eukaryota</taxon>
        <taxon>Sar</taxon>
        <taxon>Rhizaria</taxon>
        <taxon>Retaria</taxon>
        <taxon>Foraminifera</taxon>
        <taxon>Monothalamids</taxon>
        <taxon>Reticulomyxidae</taxon>
        <taxon>Reticulomyxa</taxon>
    </lineage>
</organism>